<dbReference type="GO" id="GO:0030246">
    <property type="term" value="F:carbohydrate binding"/>
    <property type="evidence" value="ECO:0007669"/>
    <property type="project" value="InterPro"/>
</dbReference>
<protein>
    <submittedName>
        <fullName evidence="1">Uncharacterized protein</fullName>
    </submittedName>
</protein>
<dbReference type="Proteomes" id="UP000306229">
    <property type="component" value="Chromosome"/>
</dbReference>
<dbReference type="OrthoDB" id="1405334at2"/>
<proteinExistence type="predicted"/>
<dbReference type="KEGG" id="fbe:FF125_01705"/>
<dbReference type="GO" id="GO:0005975">
    <property type="term" value="P:carbohydrate metabolic process"/>
    <property type="evidence" value="ECO:0007669"/>
    <property type="project" value="InterPro"/>
</dbReference>
<gene>
    <name evidence="1" type="ORF">FF125_01705</name>
</gene>
<dbReference type="GO" id="GO:0003824">
    <property type="term" value="F:catalytic activity"/>
    <property type="evidence" value="ECO:0007669"/>
    <property type="project" value="InterPro"/>
</dbReference>
<dbReference type="EMBL" id="CP040749">
    <property type="protein sequence ID" value="QCX37216.1"/>
    <property type="molecule type" value="Genomic_DNA"/>
</dbReference>
<dbReference type="RefSeq" id="WP_138948162.1">
    <property type="nucleotide sequence ID" value="NZ_CP040749.1"/>
</dbReference>
<reference evidence="1 2" key="1">
    <citation type="submission" date="2019-05" db="EMBL/GenBank/DDBJ databases">
        <title>Algicella ahnfeltiae gen. nov., sp. nov., a novel marine bacterium of the family Flavobacteriaceae isolated from a red alga.</title>
        <authorList>
            <person name="Nedashkovskaya O.I."/>
            <person name="Kukhlevskiy A.D."/>
            <person name="Kim S.-G."/>
            <person name="Zhukova N.V."/>
            <person name="Mikhailov V.V."/>
        </authorList>
    </citation>
    <scope>NUCLEOTIDE SEQUENCE [LARGE SCALE GENOMIC DNA]</scope>
    <source>
        <strain evidence="1 2">10Alg115</strain>
    </source>
</reference>
<dbReference type="InterPro" id="IPR011013">
    <property type="entry name" value="Gal_mutarotase_sf_dom"/>
</dbReference>
<accession>A0A5B7TQ11</accession>
<sequence>MKKSPFYILITLSFICFFTIPSYGNNGKTADLEIEKLELGYPSPAIPFYHLLADVKLPNASIIEVEVIVNGKTLRFTDLHRSKDIMNRNRPALTHRPPSGYGLSQDGTLYTNPHIVGWVKWEAGKQYKITIKVRTKKDIHASKKDVILTSTKTITAPSDVTTFDNSWKNYKSIILSETAGLDRKNEPVEVLLPFYPDEALHLKREIRVVSIDTETHEIEEVPSQVYDIKKFLKEDDLEPDANGKPTRESPIWYGTITARVAFLANVPAKSSKVFLIYYNNENALTKMYETDLKVQGEAPGLRIDNDIYTIGLHPDSGHLDQITLKSKPNYPLFHRMETNGAIHWNPGTWAPPRPWTHTADWKPPKNVNYISGPIISTAEMWDNLRELPEVDASVRYQFYPGLPYFISSTTMRINKRIDAIALRNGEIVFKREQMTHAAWYDVISDSVIVYNVKDMPDLTDINMEADTPWITFYNEETGIGFSGIQLNYSNAGLESRPRLLNPYMYITGGPWIYWARALSLSFLSSNMQQVIPVLEGNFFAEKWAYLTYEIEKGDKPYSPVLYWQKRLKNPLRIHLVEEVDDRVSRTVNEIFIDDGKSGWENRKTGKH</sequence>
<evidence type="ECO:0000313" key="1">
    <source>
        <dbReference type="EMBL" id="QCX37216.1"/>
    </source>
</evidence>
<organism evidence="1 2">
    <name type="scientific">Aureibaculum algae</name>
    <dbReference type="NCBI Taxonomy" id="2584122"/>
    <lineage>
        <taxon>Bacteria</taxon>
        <taxon>Pseudomonadati</taxon>
        <taxon>Bacteroidota</taxon>
        <taxon>Flavobacteriia</taxon>
        <taxon>Flavobacteriales</taxon>
        <taxon>Flavobacteriaceae</taxon>
        <taxon>Aureibaculum</taxon>
    </lineage>
</organism>
<dbReference type="AlphaFoldDB" id="A0A5B7TQ11"/>
<keyword evidence="2" id="KW-1185">Reference proteome</keyword>
<evidence type="ECO:0000313" key="2">
    <source>
        <dbReference type="Proteomes" id="UP000306229"/>
    </source>
</evidence>
<name>A0A5B7TQ11_9FLAO</name>
<dbReference type="SUPFAM" id="SSF74650">
    <property type="entry name" value="Galactose mutarotase-like"/>
    <property type="match status" value="1"/>
</dbReference>